<feature type="region of interest" description="Disordered" evidence="1">
    <location>
        <begin position="318"/>
        <end position="356"/>
    </location>
</feature>
<evidence type="ECO:0000313" key="2">
    <source>
        <dbReference type="EMBL" id="KAF2137246.1"/>
    </source>
</evidence>
<dbReference type="GeneID" id="54295952"/>
<feature type="region of interest" description="Disordered" evidence="1">
    <location>
        <begin position="1"/>
        <end position="34"/>
    </location>
</feature>
<dbReference type="Proteomes" id="UP000799438">
    <property type="component" value="Unassembled WGS sequence"/>
</dbReference>
<feature type="compositionally biased region" description="Basic and acidic residues" evidence="1">
    <location>
        <begin position="1"/>
        <end position="10"/>
    </location>
</feature>
<reference evidence="2" key="1">
    <citation type="journal article" date="2020" name="Stud. Mycol.">
        <title>101 Dothideomycetes genomes: a test case for predicting lifestyles and emergence of pathogens.</title>
        <authorList>
            <person name="Haridas S."/>
            <person name="Albert R."/>
            <person name="Binder M."/>
            <person name="Bloem J."/>
            <person name="Labutti K."/>
            <person name="Salamov A."/>
            <person name="Andreopoulos B."/>
            <person name="Baker S."/>
            <person name="Barry K."/>
            <person name="Bills G."/>
            <person name="Bluhm B."/>
            <person name="Cannon C."/>
            <person name="Castanera R."/>
            <person name="Culley D."/>
            <person name="Daum C."/>
            <person name="Ezra D."/>
            <person name="Gonzalez J."/>
            <person name="Henrissat B."/>
            <person name="Kuo A."/>
            <person name="Liang C."/>
            <person name="Lipzen A."/>
            <person name="Lutzoni F."/>
            <person name="Magnuson J."/>
            <person name="Mondo S."/>
            <person name="Nolan M."/>
            <person name="Ohm R."/>
            <person name="Pangilinan J."/>
            <person name="Park H.-J."/>
            <person name="Ramirez L."/>
            <person name="Alfaro M."/>
            <person name="Sun H."/>
            <person name="Tritt A."/>
            <person name="Yoshinaga Y."/>
            <person name="Zwiers L.-H."/>
            <person name="Turgeon B."/>
            <person name="Goodwin S."/>
            <person name="Spatafora J."/>
            <person name="Crous P."/>
            <person name="Grigoriev I."/>
        </authorList>
    </citation>
    <scope>NUCLEOTIDE SEQUENCE</scope>
    <source>
        <strain evidence="2">CBS 121167</strain>
    </source>
</reference>
<feature type="compositionally biased region" description="Basic and acidic residues" evidence="1">
    <location>
        <begin position="336"/>
        <end position="346"/>
    </location>
</feature>
<dbReference type="OrthoDB" id="5411773at2759"/>
<feature type="compositionally biased region" description="Acidic residues" evidence="1">
    <location>
        <begin position="324"/>
        <end position="335"/>
    </location>
</feature>
<protein>
    <submittedName>
        <fullName evidence="2">Uncharacterized protein</fullName>
    </submittedName>
</protein>
<evidence type="ECO:0000256" key="1">
    <source>
        <dbReference type="SAM" id="MobiDB-lite"/>
    </source>
</evidence>
<dbReference type="AlphaFoldDB" id="A0A6A6B039"/>
<name>A0A6A6B039_9PEZI</name>
<keyword evidence="3" id="KW-1185">Reference proteome</keyword>
<evidence type="ECO:0000313" key="3">
    <source>
        <dbReference type="Proteomes" id="UP000799438"/>
    </source>
</evidence>
<proteinExistence type="predicted"/>
<organism evidence="2 3">
    <name type="scientific">Aplosporella prunicola CBS 121167</name>
    <dbReference type="NCBI Taxonomy" id="1176127"/>
    <lineage>
        <taxon>Eukaryota</taxon>
        <taxon>Fungi</taxon>
        <taxon>Dikarya</taxon>
        <taxon>Ascomycota</taxon>
        <taxon>Pezizomycotina</taxon>
        <taxon>Dothideomycetes</taxon>
        <taxon>Dothideomycetes incertae sedis</taxon>
        <taxon>Botryosphaeriales</taxon>
        <taxon>Aplosporellaceae</taxon>
        <taxon>Aplosporella</taxon>
    </lineage>
</organism>
<gene>
    <name evidence="2" type="ORF">K452DRAFT_258018</name>
</gene>
<dbReference type="EMBL" id="ML995505">
    <property type="protein sequence ID" value="KAF2137246.1"/>
    <property type="molecule type" value="Genomic_DNA"/>
</dbReference>
<dbReference type="RefSeq" id="XP_033392964.1">
    <property type="nucleotide sequence ID" value="XM_033538456.1"/>
</dbReference>
<accession>A0A6A6B039</accession>
<feature type="region of interest" description="Disordered" evidence="1">
    <location>
        <begin position="157"/>
        <end position="181"/>
    </location>
</feature>
<sequence>MDPMEVDPRSSVEAPNGADANSDRERSPTPPLRSLVDELSPYYRPAQQLPYELATHSSVLLESGQYLEGFALLHDLLRSKTSISSPSNPHPALVPPVQIFELAATLIVHPVVTTRAKSSDKLRGANDAIHYLRAVKRIVGPVNAKFNQALTFALPGSGRSRGGRKRRNSADGTSVDSERPVKSSIANETGLWAQADDFWKVVGWAFNCSLKHEKRWARWKIWLDLMLEIMEADWAERCRLHEEKNDANDDLLEQSIISMHLTSVNASGFSGRRKVLRAILADGSAKALSEFPEVFKNELKERKEEKLKPIKEANIKEGNFGDLAGDDYDEDEDLSGTEKEPREKIPTRSSNRATARRVSIVSIHSSSDEDPADGAETSFNGADMLGGIEAVEFRQRFLKLLTAVAYKTPTHFTTREQLFDSFTEHLRPLHILLFQTLIATSTLTVPEQCILAANTLLPLLPNSLPTYNLDAPSQNEWEVHFFPQHANTHGFQDNAKVSLLLQKVLQLQMGEFIATAQFTESVFKGIRARNAKALGVGKSGGGGLKAGELAAKNILEQSGKALALLIHWLKDGELAQPRRVTRRRAANHQGN</sequence>